<comment type="caution">
    <text evidence="1">The sequence shown here is derived from an EMBL/GenBank/DDBJ whole genome shotgun (WGS) entry which is preliminary data.</text>
</comment>
<proteinExistence type="predicted"/>
<evidence type="ECO:0000313" key="1">
    <source>
        <dbReference type="EMBL" id="MCB7388761.1"/>
    </source>
</evidence>
<organism evidence="1 2">
    <name type="scientific">Bariatricus massiliensis</name>
    <dbReference type="NCBI Taxonomy" id="1745713"/>
    <lineage>
        <taxon>Bacteria</taxon>
        <taxon>Bacillati</taxon>
        <taxon>Bacillota</taxon>
        <taxon>Clostridia</taxon>
        <taxon>Lachnospirales</taxon>
        <taxon>Lachnospiraceae</taxon>
        <taxon>Bariatricus</taxon>
    </lineage>
</organism>
<keyword evidence="2" id="KW-1185">Reference proteome</keyword>
<protein>
    <submittedName>
        <fullName evidence="1">Uncharacterized protein</fullName>
    </submittedName>
</protein>
<sequence>MKFYIASMFENYLQVRSLAKLLINSGWIQTYDWTSQDFVKDTNIELLKHIGEEE</sequence>
<dbReference type="RefSeq" id="WP_154670211.1">
    <property type="nucleotide sequence ID" value="NZ_JAJCIQ010000014.1"/>
</dbReference>
<dbReference type="EMBL" id="JAJCIS010000014">
    <property type="protein sequence ID" value="MCB7388761.1"/>
    <property type="molecule type" value="Genomic_DNA"/>
</dbReference>
<dbReference type="Proteomes" id="UP001299546">
    <property type="component" value="Unassembled WGS sequence"/>
</dbReference>
<gene>
    <name evidence="1" type="ORF">LIZ65_15845</name>
</gene>
<name>A0ABS8DJZ2_9FIRM</name>
<evidence type="ECO:0000313" key="2">
    <source>
        <dbReference type="Proteomes" id="UP001299546"/>
    </source>
</evidence>
<reference evidence="1 2" key="1">
    <citation type="submission" date="2021-10" db="EMBL/GenBank/DDBJ databases">
        <title>Collection of gut derived symbiotic bacterial strains cultured from healthy donors.</title>
        <authorList>
            <person name="Lin H."/>
            <person name="Littmann E."/>
            <person name="Kohout C."/>
            <person name="Pamer E.G."/>
        </authorList>
    </citation>
    <scope>NUCLEOTIDE SEQUENCE [LARGE SCALE GENOMIC DNA]</scope>
    <source>
        <strain evidence="1 2">DFI.1.165</strain>
    </source>
</reference>
<accession>A0ABS8DJZ2</accession>